<dbReference type="CDD" id="cd00267">
    <property type="entry name" value="ABC_ATPase"/>
    <property type="match status" value="1"/>
</dbReference>
<dbReference type="GO" id="GO:0005524">
    <property type="term" value="F:ATP binding"/>
    <property type="evidence" value="ECO:0007669"/>
    <property type="project" value="UniProtKB-KW"/>
</dbReference>
<keyword evidence="4" id="KW-1185">Reference proteome</keyword>
<evidence type="ECO:0000256" key="1">
    <source>
        <dbReference type="ARBA" id="ARBA00022741"/>
    </source>
</evidence>
<keyword evidence="2" id="KW-0067">ATP-binding</keyword>
<dbReference type="PANTHER" id="PTHR12169">
    <property type="entry name" value="ATPASE N2B"/>
    <property type="match status" value="1"/>
</dbReference>
<protein>
    <submittedName>
        <fullName evidence="3">Cell division protein ZapE</fullName>
    </submittedName>
</protein>
<dbReference type="InterPro" id="IPR005654">
    <property type="entry name" value="ATPase_AFG1-like"/>
</dbReference>
<dbReference type="Proteomes" id="UP001189915">
    <property type="component" value="Unassembled WGS sequence"/>
</dbReference>
<sequence>MQNKQMNVQETYLQELKARGYQPDEAQRRAVDRLQRCYDEWVAYKARRSNALRKMLVRPDLPRGVYMWGGVGRGKSFLMDAFYSCVPLVRKTRLHFHEFMREVHRQLEELRGRADPLDELARRIAKRYRLICFDEFHVSDVADAMILHRLLDQLFANGVQFVMTSNYRPDLLYPDGLHRDRVLPAIALLQEKLDVLNVDAGVDYRKRAMEQVQAYYTPLGAKANSALRDAFAAVAGVPDESPVLRIEHREIRAARKAGGAVWFDFATLCGGPRSQNDYLEIASRFHTVILADVPKMTPRMASEARRFTWLVDVFYDHKVKLLMSAEVPAEELYTEGQMANEFQRTVSRIVEMQSREYLEAPRREVDTSLT</sequence>
<keyword evidence="3" id="KW-0132">Cell division</keyword>
<dbReference type="GO" id="GO:0051301">
    <property type="term" value="P:cell division"/>
    <property type="evidence" value="ECO:0007669"/>
    <property type="project" value="UniProtKB-KW"/>
</dbReference>
<dbReference type="AlphaFoldDB" id="A0AAD2AUN2"/>
<dbReference type="EMBL" id="CATWAF010000001">
    <property type="protein sequence ID" value="CAJ0689257.1"/>
    <property type="molecule type" value="Genomic_DNA"/>
</dbReference>
<evidence type="ECO:0000313" key="3">
    <source>
        <dbReference type="EMBL" id="CAJ0689257.1"/>
    </source>
</evidence>
<keyword evidence="3" id="KW-0131">Cell cycle</keyword>
<dbReference type="NCBIfam" id="NF040713">
    <property type="entry name" value="ZapE"/>
    <property type="match status" value="1"/>
</dbReference>
<comment type="caution">
    <text evidence="3">The sequence shown here is derived from an EMBL/GenBank/DDBJ whole genome shotgun (WGS) entry which is preliminary data.</text>
</comment>
<evidence type="ECO:0000256" key="2">
    <source>
        <dbReference type="ARBA" id="ARBA00022840"/>
    </source>
</evidence>
<evidence type="ECO:0000313" key="4">
    <source>
        <dbReference type="Proteomes" id="UP001189915"/>
    </source>
</evidence>
<organism evidence="3 4">
    <name type="scientific">Ralstonia wenshanensis</name>
    <dbReference type="NCBI Taxonomy" id="2842456"/>
    <lineage>
        <taxon>Bacteria</taxon>
        <taxon>Pseudomonadati</taxon>
        <taxon>Pseudomonadota</taxon>
        <taxon>Betaproteobacteria</taxon>
        <taxon>Burkholderiales</taxon>
        <taxon>Burkholderiaceae</taxon>
        <taxon>Ralstonia</taxon>
    </lineage>
</organism>
<keyword evidence="1" id="KW-0547">Nucleotide-binding</keyword>
<gene>
    <name evidence="3" type="primary">zapE</name>
    <name evidence="3" type="ORF">LMG18091_01087</name>
</gene>
<accession>A0AAD2AUN2</accession>
<dbReference type="InterPro" id="IPR027417">
    <property type="entry name" value="P-loop_NTPase"/>
</dbReference>
<dbReference type="Pfam" id="PF03969">
    <property type="entry name" value="AFG1_ATPase"/>
    <property type="match status" value="1"/>
</dbReference>
<dbReference type="GO" id="GO:0005737">
    <property type="term" value="C:cytoplasm"/>
    <property type="evidence" value="ECO:0007669"/>
    <property type="project" value="TreeGrafter"/>
</dbReference>
<proteinExistence type="predicted"/>
<name>A0AAD2AUN2_9RALS</name>
<dbReference type="Gene3D" id="3.40.50.300">
    <property type="entry name" value="P-loop containing nucleotide triphosphate hydrolases"/>
    <property type="match status" value="1"/>
</dbReference>
<dbReference type="SUPFAM" id="SSF52540">
    <property type="entry name" value="P-loop containing nucleoside triphosphate hydrolases"/>
    <property type="match status" value="1"/>
</dbReference>
<dbReference type="GO" id="GO:0016887">
    <property type="term" value="F:ATP hydrolysis activity"/>
    <property type="evidence" value="ECO:0007669"/>
    <property type="project" value="InterPro"/>
</dbReference>
<dbReference type="PANTHER" id="PTHR12169:SF6">
    <property type="entry name" value="AFG1-LIKE ATPASE"/>
    <property type="match status" value="1"/>
</dbReference>
<reference evidence="3 4" key="1">
    <citation type="submission" date="2023-07" db="EMBL/GenBank/DDBJ databases">
        <authorList>
            <person name="Peeters C."/>
        </authorList>
    </citation>
    <scope>NUCLEOTIDE SEQUENCE [LARGE SCALE GENOMIC DNA]</scope>
    <source>
        <strain evidence="3 4">LMG 18091</strain>
    </source>
</reference>